<evidence type="ECO:0000313" key="6">
    <source>
        <dbReference type="EMBL" id="OAF68125.1"/>
    </source>
</evidence>
<name>A0A177B1I4_9BILA</name>
<protein>
    <recommendedName>
        <fullName evidence="8">U3 small nucleolar RNA-associated protein 18</fullName>
    </recommendedName>
</protein>
<gene>
    <name evidence="6" type="ORF">A3Q56_04129</name>
</gene>
<dbReference type="InterPro" id="IPR015943">
    <property type="entry name" value="WD40/YVTN_repeat-like_dom_sf"/>
</dbReference>
<evidence type="ECO:0000256" key="5">
    <source>
        <dbReference type="ARBA" id="ARBA00023242"/>
    </source>
</evidence>
<evidence type="ECO:0000256" key="4">
    <source>
        <dbReference type="ARBA" id="ARBA00022737"/>
    </source>
</evidence>
<dbReference type="Gene3D" id="2.130.10.10">
    <property type="entry name" value="YVTN repeat-like/Quinoprotein amine dehydrogenase"/>
    <property type="match status" value="1"/>
</dbReference>
<reference evidence="6 7" key="1">
    <citation type="submission" date="2016-04" db="EMBL/GenBank/DDBJ databases">
        <title>The genome of Intoshia linei affirms orthonectids as highly simplified spiralians.</title>
        <authorList>
            <person name="Mikhailov K.V."/>
            <person name="Slusarev G.S."/>
            <person name="Nikitin M.A."/>
            <person name="Logacheva M.D."/>
            <person name="Penin A."/>
            <person name="Aleoshin V."/>
            <person name="Panchin Y.V."/>
        </authorList>
    </citation>
    <scope>NUCLEOTIDE SEQUENCE [LARGE SCALE GENOMIC DNA]</scope>
    <source>
        <strain evidence="6">Intl2013</strain>
        <tissue evidence="6">Whole animal</tissue>
    </source>
</reference>
<dbReference type="InterPro" id="IPR036322">
    <property type="entry name" value="WD40_repeat_dom_sf"/>
</dbReference>
<dbReference type="GO" id="GO:0034388">
    <property type="term" value="C:Pwp2p-containing subcomplex of 90S preribosome"/>
    <property type="evidence" value="ECO:0007669"/>
    <property type="project" value="TreeGrafter"/>
</dbReference>
<dbReference type="Proteomes" id="UP000078046">
    <property type="component" value="Unassembled WGS sequence"/>
</dbReference>
<accession>A0A177B1I4</accession>
<dbReference type="AlphaFoldDB" id="A0A177B1I4"/>
<dbReference type="PANTHER" id="PTHR18359:SF0">
    <property type="entry name" value="U3 SMALL NUCLEOLAR RNA-ASSOCIATED PROTEIN 18 HOMOLOG"/>
    <property type="match status" value="1"/>
</dbReference>
<evidence type="ECO:0008006" key="8">
    <source>
        <dbReference type="Google" id="ProtNLM"/>
    </source>
</evidence>
<keyword evidence="4" id="KW-0677">Repeat</keyword>
<proteinExistence type="predicted"/>
<comment type="caution">
    <text evidence="6">The sequence shown here is derived from an EMBL/GenBank/DDBJ whole genome shotgun (WGS) entry which is preliminary data.</text>
</comment>
<keyword evidence="2" id="KW-0698">rRNA processing</keyword>
<dbReference type="InterPro" id="IPR045161">
    <property type="entry name" value="Utp18"/>
</dbReference>
<dbReference type="PANTHER" id="PTHR18359">
    <property type="entry name" value="WD-REPEAT PROTEIN-RELATED"/>
    <property type="match status" value="1"/>
</dbReference>
<dbReference type="SUPFAM" id="SSF50978">
    <property type="entry name" value="WD40 repeat-like"/>
    <property type="match status" value="1"/>
</dbReference>
<organism evidence="6 7">
    <name type="scientific">Intoshia linei</name>
    <dbReference type="NCBI Taxonomy" id="1819745"/>
    <lineage>
        <taxon>Eukaryota</taxon>
        <taxon>Metazoa</taxon>
        <taxon>Spiralia</taxon>
        <taxon>Lophotrochozoa</taxon>
        <taxon>Mesozoa</taxon>
        <taxon>Orthonectida</taxon>
        <taxon>Rhopaluridae</taxon>
        <taxon>Intoshia</taxon>
    </lineage>
</organism>
<comment type="subcellular location">
    <subcellularLocation>
        <location evidence="1">Nucleus</location>
        <location evidence="1">Nucleolus</location>
    </subcellularLocation>
</comment>
<evidence type="ECO:0000256" key="1">
    <source>
        <dbReference type="ARBA" id="ARBA00004604"/>
    </source>
</evidence>
<dbReference type="EMBL" id="LWCA01000510">
    <property type="protein sequence ID" value="OAF68125.1"/>
    <property type="molecule type" value="Genomic_DNA"/>
</dbReference>
<evidence type="ECO:0000313" key="7">
    <source>
        <dbReference type="Proteomes" id="UP000078046"/>
    </source>
</evidence>
<keyword evidence="5" id="KW-0539">Nucleus</keyword>
<sequence>MTEENECLKLEKYLFGTHSDASDDSLDFIELESDTEVQSKVKMYITMLSIIPYVSIVSFIAQKSVVEVPFFRSVANELFLQHGIYKFMTCHDMLFGLSGAFATSGSFNGCSIPTGISNSSRIANNSQSSLLPFDIIILSAYNIISIDILSKRFTMNIMNIIITKQKRKIWKDEDDDSSLINNKKPKWVNKLLDKKDSTEITFSSTLKVKRHNDVQFKICRLNTLSKKETNLSIKNKNNCIINCFLSTRPLIISVYKNGFVYFNKIDGDNDLVFSTQIVDRFNKYEYIMSACLCFEKLVIDYSATKFVTFDIKSQKIELYSLPYNFRNLDKLPYLCKTSIFDEQSYVCFSGNDGNFAVYEGTNFEKIASARVSTSSISTMCFVKEFIYFATDREIHIWNLTKRTFTSKCLMTDIFNVTCISVSSRQDKMALGCKSGIVNIYKQPTNGTFIEIKSVPNLTCEIKQLKFSSDSRFLICKSKKYEKINFKIYDDLSKSVVKYGPSNLKSLQPVNYLNFSPNNKYLSISNTKGAVYIVGLSSYFDY</sequence>
<dbReference type="GO" id="GO:0006364">
    <property type="term" value="P:rRNA processing"/>
    <property type="evidence" value="ECO:0007669"/>
    <property type="project" value="UniProtKB-KW"/>
</dbReference>
<dbReference type="GO" id="GO:0032040">
    <property type="term" value="C:small-subunit processome"/>
    <property type="evidence" value="ECO:0007669"/>
    <property type="project" value="TreeGrafter"/>
</dbReference>
<evidence type="ECO:0000256" key="2">
    <source>
        <dbReference type="ARBA" id="ARBA00022552"/>
    </source>
</evidence>
<keyword evidence="3" id="KW-0853">WD repeat</keyword>
<keyword evidence="7" id="KW-1185">Reference proteome</keyword>
<evidence type="ECO:0000256" key="3">
    <source>
        <dbReference type="ARBA" id="ARBA00022574"/>
    </source>
</evidence>
<dbReference type="OrthoDB" id="1935146at2759"/>